<feature type="region of interest" description="Disordered" evidence="1">
    <location>
        <begin position="79"/>
        <end position="104"/>
    </location>
</feature>
<organism evidence="3 4">
    <name type="scientific">Streptoalloteichus tenebrarius (strain ATCC 17920 / DSM 40477 / JCM 4838 / CBS 697.72 / NBRC 16177 / NCIMB 11028 / NRRL B-12390 / A12253. 1 / ISP 5477)</name>
    <name type="common">Streptomyces tenebrarius</name>
    <dbReference type="NCBI Taxonomy" id="1933"/>
    <lineage>
        <taxon>Bacteria</taxon>
        <taxon>Bacillati</taxon>
        <taxon>Actinomycetota</taxon>
        <taxon>Actinomycetes</taxon>
        <taxon>Pseudonocardiales</taxon>
        <taxon>Pseudonocardiaceae</taxon>
        <taxon>Streptoalloteichus</taxon>
    </lineage>
</organism>
<dbReference type="Proteomes" id="UP001205311">
    <property type="component" value="Unassembled WGS sequence"/>
</dbReference>
<dbReference type="Pfam" id="PF11755">
    <property type="entry name" value="DUF3311"/>
    <property type="match status" value="1"/>
</dbReference>
<keyword evidence="2" id="KW-1133">Transmembrane helix</keyword>
<keyword evidence="4" id="KW-1185">Reference proteome</keyword>
<evidence type="ECO:0000313" key="4">
    <source>
        <dbReference type="Proteomes" id="UP001205311"/>
    </source>
</evidence>
<keyword evidence="2" id="KW-0472">Membrane</keyword>
<feature type="transmembrane region" description="Helical" evidence="2">
    <location>
        <begin position="20"/>
        <end position="37"/>
    </location>
</feature>
<comment type="caution">
    <text evidence="3">The sequence shown here is derived from an EMBL/GenBank/DDBJ whole genome shotgun (WGS) entry which is preliminary data.</text>
</comment>
<keyword evidence="2" id="KW-0812">Transmembrane</keyword>
<protein>
    <recommendedName>
        <fullName evidence="5">DUF3311 domain-containing protein</fullName>
    </recommendedName>
</protein>
<proteinExistence type="predicted"/>
<dbReference type="RefSeq" id="WP_253673413.1">
    <property type="nucleotide sequence ID" value="NZ_JAMTCP010000052.1"/>
</dbReference>
<evidence type="ECO:0000256" key="1">
    <source>
        <dbReference type="SAM" id="MobiDB-lite"/>
    </source>
</evidence>
<dbReference type="EMBL" id="JAMTCP010000052">
    <property type="protein sequence ID" value="MCP2261928.1"/>
    <property type="molecule type" value="Genomic_DNA"/>
</dbReference>
<evidence type="ECO:0000256" key="2">
    <source>
        <dbReference type="SAM" id="Phobius"/>
    </source>
</evidence>
<dbReference type="InterPro" id="IPR021741">
    <property type="entry name" value="DUF3311"/>
</dbReference>
<evidence type="ECO:0008006" key="5">
    <source>
        <dbReference type="Google" id="ProtNLM"/>
    </source>
</evidence>
<gene>
    <name evidence="3" type="ORF">LX15_005655</name>
</gene>
<name>A0ABT1I2C0_STRSD</name>
<evidence type="ECO:0000313" key="3">
    <source>
        <dbReference type="EMBL" id="MCP2261928.1"/>
    </source>
</evidence>
<reference evidence="3 4" key="1">
    <citation type="submission" date="2022-06" db="EMBL/GenBank/DDBJ databases">
        <title>Genomic Encyclopedia of Archaeal and Bacterial Type Strains, Phase II (KMG-II): from individual species to whole genera.</title>
        <authorList>
            <person name="Goeker M."/>
        </authorList>
    </citation>
    <scope>NUCLEOTIDE SEQUENCE [LARGE SCALE GENOMIC DNA]</scope>
    <source>
        <strain evidence="3 4">DSM 40477</strain>
    </source>
</reference>
<sequence>MSTGSPPRADHGGNGLRWNAWNLLLLVPLLMLVTAMFNQDQPRLFGLPFFYWFQFLFVPLGVLCVGLVYVRTRDEPVRTDQPDRLSVDDLDSATQHDGNGSDRR</sequence>
<accession>A0ABT1I2C0</accession>
<feature type="transmembrane region" description="Helical" evidence="2">
    <location>
        <begin position="49"/>
        <end position="70"/>
    </location>
</feature>